<keyword evidence="1" id="KW-0732">Signal</keyword>
<name>A0A1I3ECQ1_9ACTN</name>
<dbReference type="EMBL" id="FOQG01000003">
    <property type="protein sequence ID" value="SFH96736.1"/>
    <property type="molecule type" value="Genomic_DNA"/>
</dbReference>
<dbReference type="Proteomes" id="UP000198649">
    <property type="component" value="Unassembled WGS sequence"/>
</dbReference>
<dbReference type="AlphaFoldDB" id="A0A1I3ECQ1"/>
<dbReference type="RefSeq" id="WP_091111166.1">
    <property type="nucleotide sequence ID" value="NZ_BKAF01000007.1"/>
</dbReference>
<evidence type="ECO:0000313" key="2">
    <source>
        <dbReference type="EMBL" id="SFH96736.1"/>
    </source>
</evidence>
<sequence length="242" mass="26240">MRKKIFAAVAVLALGLGLGGWQAQASQPTAVHASAAALPLQAVLPYEGHYLGHDMYYRTVRFDYYGGRIHNFRVNGTGFGGASVSGHQWHHTCNDGKCTRGGWTDDVTVEGVWNMPSSGAEAHFTAALFAHRSSTPSKVSLTKAGVSRTSTVHAVLPYEGSYLGHDMYGRMVHFTFKGNQMSGFMVNHTSFGGAHVGGSAWHETCSGGRCTTGRWTDDVTVEGTWRDPNGHQSHWTARLFAH</sequence>
<accession>A0A1I3ECQ1</accession>
<dbReference type="OrthoDB" id="3794088at2"/>
<evidence type="ECO:0008006" key="4">
    <source>
        <dbReference type="Google" id="ProtNLM"/>
    </source>
</evidence>
<reference evidence="2 3" key="1">
    <citation type="submission" date="2016-10" db="EMBL/GenBank/DDBJ databases">
        <authorList>
            <person name="de Groot N.N."/>
        </authorList>
    </citation>
    <scope>NUCLEOTIDE SEQUENCE [LARGE SCALE GENOMIC DNA]</scope>
    <source>
        <strain evidence="2 3">CGMCC 1.11156</strain>
    </source>
</reference>
<keyword evidence="3" id="KW-1185">Reference proteome</keyword>
<protein>
    <recommendedName>
        <fullName evidence="4">Lipoprotein</fullName>
    </recommendedName>
</protein>
<feature type="chain" id="PRO_5011664412" description="Lipoprotein" evidence="1">
    <location>
        <begin position="26"/>
        <end position="242"/>
    </location>
</feature>
<evidence type="ECO:0000256" key="1">
    <source>
        <dbReference type="SAM" id="SignalP"/>
    </source>
</evidence>
<organism evidence="2 3">
    <name type="scientific">Nocardioides psychrotolerans</name>
    <dbReference type="NCBI Taxonomy" id="1005945"/>
    <lineage>
        <taxon>Bacteria</taxon>
        <taxon>Bacillati</taxon>
        <taxon>Actinomycetota</taxon>
        <taxon>Actinomycetes</taxon>
        <taxon>Propionibacteriales</taxon>
        <taxon>Nocardioidaceae</taxon>
        <taxon>Nocardioides</taxon>
    </lineage>
</organism>
<feature type="signal peptide" evidence="1">
    <location>
        <begin position="1"/>
        <end position="25"/>
    </location>
</feature>
<proteinExistence type="predicted"/>
<evidence type="ECO:0000313" key="3">
    <source>
        <dbReference type="Proteomes" id="UP000198649"/>
    </source>
</evidence>
<gene>
    <name evidence="2" type="ORF">SAMN05216561_103305</name>
</gene>